<keyword evidence="1" id="KW-0472">Membrane</keyword>
<sequence>MLCNKIQMQKEILDESDYAIPLYITDNLKYPLYDWQRTALENFLVNEKFRSKLIKKDEILSPNHLMFNMATGSGKTLVMAALILYYYKQGYRNFIFFVNQNAILGKTQANFIDTKHTKYLFKENVVIEGRRVVFREVDMFSDFCDDIQIKFTTIQKLHNDIYKESENSVLLSDLQKRDIILFGDEAHHLNASTAKKKQTTLSDDISFIGELKDSAKEDDIERSWEHTVCHCILNKDGKNQSKNNNALLEFTATIPNAPEILQKYEDKIIIKFELKDFVEAGCTKHIRLVRSNLTLKERILQALLLHWYRYRIALKAGIPNFKPVILFRSKTIEDSKADCGKFIELCKSVTASDFNFIHNLSKITIPAEDSIPSLYTVDGNIFERILVYLKENKCSFENIVDYIRENFQERTIIITNSKTNKTKKEKTDSEIDRLLNSLEDYDNHIRAIFTVQRLTEGWDVLNLYDIVRLYTGRDTDTKTHKAGTSTTSEVQLIGRGVRYYPFVHKDMPVNRRKFDDDIRNELRILEEFYFHSDEDHRYINELSNELKNKGLMTEKRTQKKFSVKQEQQKILRGMYLFVNDRIENPARRLKKLPDDFQNLPPFEYRIIISAYSEIRTVDFQKEDIYIAAESGQLKTEILKFSDIPIHIKYKAVHRLNANAASYYNFENILRRFNVQSMEEFFDFIKDVKIMITHDADEYANIPNKKMLEMCEKFFTYLQSELEKFDNPYKGTDFRLVKFSDMFSFEPEKGKVYFTKEKLISIDEQAPETQENKKLEKDLQAADWYALDAFWGTSEERNLIQFIKDRESNLLANYDSFQLLRNEEVYKIFDFDTGRGFQPDFLLFLHGRKGNPNAYYQVFIEPKGSHLAGDDNDGWKQDFLEEIGKRYGKEHVIMERNSSYLLIGLPFFNTEDIEMERRFNESFDQLVLSYGNQV</sequence>
<evidence type="ECO:0000256" key="1">
    <source>
        <dbReference type="SAM" id="Phobius"/>
    </source>
</evidence>
<dbReference type="PROSITE" id="PS51192">
    <property type="entry name" value="HELICASE_ATP_BIND_1"/>
    <property type="match status" value="1"/>
</dbReference>
<proteinExistence type="predicted"/>
<dbReference type="EMBL" id="CP054257">
    <property type="protein sequence ID" value="QTQ12874.1"/>
    <property type="molecule type" value="Genomic_DNA"/>
</dbReference>
<protein>
    <submittedName>
        <fullName evidence="3">DEAD/DEAH box helicase family protein</fullName>
    </submittedName>
</protein>
<keyword evidence="3" id="KW-0067">ATP-binding</keyword>
<dbReference type="PANTHER" id="PTHR47396">
    <property type="entry name" value="TYPE I RESTRICTION ENZYME ECOKI R PROTEIN"/>
    <property type="match status" value="1"/>
</dbReference>
<dbReference type="SMART" id="SM00487">
    <property type="entry name" value="DEXDc"/>
    <property type="match status" value="1"/>
</dbReference>
<dbReference type="GO" id="GO:0003677">
    <property type="term" value="F:DNA binding"/>
    <property type="evidence" value="ECO:0007669"/>
    <property type="project" value="InterPro"/>
</dbReference>
<keyword evidence="1" id="KW-1133">Transmembrane helix</keyword>
<dbReference type="GO" id="GO:0005524">
    <property type="term" value="F:ATP binding"/>
    <property type="evidence" value="ECO:0007669"/>
    <property type="project" value="InterPro"/>
</dbReference>
<dbReference type="InterPro" id="IPR014001">
    <property type="entry name" value="Helicase_ATP-bd"/>
</dbReference>
<dbReference type="GO" id="GO:0005829">
    <property type="term" value="C:cytosol"/>
    <property type="evidence" value="ECO:0007669"/>
    <property type="project" value="TreeGrafter"/>
</dbReference>
<evidence type="ECO:0000259" key="2">
    <source>
        <dbReference type="PROSITE" id="PS51192"/>
    </source>
</evidence>
<reference evidence="3" key="1">
    <citation type="submission" date="2020-05" db="EMBL/GenBank/DDBJ databases">
        <authorList>
            <person name="Zeng H."/>
            <person name="Chan Y.K."/>
            <person name="Watt R.M."/>
        </authorList>
    </citation>
    <scope>NUCLEOTIDE SEQUENCE</scope>
    <source>
        <strain evidence="3">ATCC 700773</strain>
    </source>
</reference>
<dbReference type="PANTHER" id="PTHR47396:SF1">
    <property type="entry name" value="ATP-DEPENDENT HELICASE IRC3-RELATED"/>
    <property type="match status" value="1"/>
</dbReference>
<name>A0A975F1Q9_9SPIR</name>
<keyword evidence="1" id="KW-0812">Transmembrane</keyword>
<keyword evidence="3" id="KW-0347">Helicase</keyword>
<dbReference type="GO" id="GO:0016787">
    <property type="term" value="F:hydrolase activity"/>
    <property type="evidence" value="ECO:0007669"/>
    <property type="project" value="InterPro"/>
</dbReference>
<dbReference type="CDD" id="cd18785">
    <property type="entry name" value="SF2_C"/>
    <property type="match status" value="1"/>
</dbReference>
<dbReference type="Pfam" id="PF04851">
    <property type="entry name" value="ResIII"/>
    <property type="match status" value="1"/>
</dbReference>
<organism evidence="3 4">
    <name type="scientific">Treponema parvum</name>
    <dbReference type="NCBI Taxonomy" id="138851"/>
    <lineage>
        <taxon>Bacteria</taxon>
        <taxon>Pseudomonadati</taxon>
        <taxon>Spirochaetota</taxon>
        <taxon>Spirochaetia</taxon>
        <taxon>Spirochaetales</taxon>
        <taxon>Treponemataceae</taxon>
        <taxon>Treponema</taxon>
    </lineage>
</organism>
<dbReference type="AlphaFoldDB" id="A0A975F1Q9"/>
<dbReference type="InterPro" id="IPR050742">
    <property type="entry name" value="Helicase_Restrict-Modif_Enz"/>
</dbReference>
<keyword evidence="3" id="KW-0378">Hydrolase</keyword>
<keyword evidence="3" id="KW-0547">Nucleotide-binding</keyword>
<feature type="transmembrane region" description="Helical" evidence="1">
    <location>
        <begin position="65"/>
        <end position="87"/>
    </location>
</feature>
<evidence type="ECO:0000313" key="3">
    <source>
        <dbReference type="EMBL" id="QTQ12874.1"/>
    </source>
</evidence>
<dbReference type="SUPFAM" id="SSF52540">
    <property type="entry name" value="P-loop containing nucleoside triphosphate hydrolases"/>
    <property type="match status" value="2"/>
</dbReference>
<reference evidence="3" key="2">
    <citation type="journal article" date="2021" name="Microbiol. Resour. Announc.">
        <title>Complete Genome Sequences of Three Human Oral Treponema parvum Isolates.</title>
        <authorList>
            <person name="Zeng H."/>
            <person name="Watt R.M."/>
        </authorList>
    </citation>
    <scope>NUCLEOTIDE SEQUENCE</scope>
    <source>
        <strain evidence="3">ATCC 700773</strain>
    </source>
</reference>
<dbReference type="InterPro" id="IPR006935">
    <property type="entry name" value="Helicase/UvrB_N"/>
</dbReference>
<feature type="domain" description="Helicase ATP-binding" evidence="2">
    <location>
        <begin position="56"/>
        <end position="272"/>
    </location>
</feature>
<gene>
    <name evidence="3" type="ORF">HRI96_05375</name>
</gene>
<evidence type="ECO:0000313" key="4">
    <source>
        <dbReference type="Proteomes" id="UP000671995"/>
    </source>
</evidence>
<dbReference type="Gene3D" id="3.40.50.300">
    <property type="entry name" value="P-loop containing nucleotide triphosphate hydrolases"/>
    <property type="match status" value="2"/>
</dbReference>
<dbReference type="Proteomes" id="UP000671995">
    <property type="component" value="Chromosome"/>
</dbReference>
<dbReference type="GO" id="GO:0004386">
    <property type="term" value="F:helicase activity"/>
    <property type="evidence" value="ECO:0007669"/>
    <property type="project" value="UniProtKB-KW"/>
</dbReference>
<dbReference type="InterPro" id="IPR027417">
    <property type="entry name" value="P-loop_NTPase"/>
</dbReference>
<accession>A0A975F1Q9</accession>
<dbReference type="REBASE" id="485625">
    <property type="entry name" value="Tpa700773ORF5370P"/>
</dbReference>